<evidence type="ECO:0000259" key="2">
    <source>
        <dbReference type="PROSITE" id="PS51740"/>
    </source>
</evidence>
<organism evidence="3">
    <name type="scientific">uncultured Gemmatimonadota bacterium</name>
    <dbReference type="NCBI Taxonomy" id="203437"/>
    <lineage>
        <taxon>Bacteria</taxon>
        <taxon>Pseudomonadati</taxon>
        <taxon>Gemmatimonadota</taxon>
        <taxon>environmental samples</taxon>
    </lineage>
</organism>
<feature type="domain" description="SpoVT-AbrB" evidence="2">
    <location>
        <begin position="3"/>
        <end position="46"/>
    </location>
</feature>
<sequence length="84" mass="9422">MKARIVRIGNSHGIRIPKPLLEQSGLRDEVELDVHAGQITIRAATQPRAGWDAAFRAMAEAGDDVLLDPEMAASPEWDEEEWEW</sequence>
<dbReference type="SMART" id="SM00966">
    <property type="entry name" value="SpoVT_AbrB"/>
    <property type="match status" value="1"/>
</dbReference>
<dbReference type="GO" id="GO:0003677">
    <property type="term" value="F:DNA binding"/>
    <property type="evidence" value="ECO:0007669"/>
    <property type="project" value="UniProtKB-UniRule"/>
</dbReference>
<dbReference type="Pfam" id="PF04014">
    <property type="entry name" value="MazE_antitoxin"/>
    <property type="match status" value="1"/>
</dbReference>
<reference evidence="3" key="1">
    <citation type="submission" date="2020-02" db="EMBL/GenBank/DDBJ databases">
        <authorList>
            <person name="Meier V. D."/>
        </authorList>
    </citation>
    <scope>NUCLEOTIDE SEQUENCE</scope>
    <source>
        <strain evidence="3">AVDCRST_MAG89</strain>
    </source>
</reference>
<name>A0A6J4N9W1_9BACT</name>
<gene>
    <name evidence="3" type="ORF">AVDCRST_MAG89-5243</name>
</gene>
<dbReference type="InterPro" id="IPR037914">
    <property type="entry name" value="SpoVT-AbrB_sf"/>
</dbReference>
<dbReference type="Gene3D" id="2.10.260.10">
    <property type="match status" value="1"/>
</dbReference>
<proteinExistence type="predicted"/>
<evidence type="ECO:0000256" key="1">
    <source>
        <dbReference type="PROSITE-ProRule" id="PRU01076"/>
    </source>
</evidence>
<dbReference type="EMBL" id="CADCTV010001101">
    <property type="protein sequence ID" value="CAA9379264.1"/>
    <property type="molecule type" value="Genomic_DNA"/>
</dbReference>
<keyword evidence="1" id="KW-0238">DNA-binding</keyword>
<dbReference type="PROSITE" id="PS51740">
    <property type="entry name" value="SPOVT_ABRB"/>
    <property type="match status" value="1"/>
</dbReference>
<evidence type="ECO:0000313" key="3">
    <source>
        <dbReference type="EMBL" id="CAA9379264.1"/>
    </source>
</evidence>
<dbReference type="InterPro" id="IPR007159">
    <property type="entry name" value="SpoVT-AbrB_dom"/>
</dbReference>
<protein>
    <submittedName>
        <fullName evidence="3">Prevent host death protein, Phd antitoxin</fullName>
    </submittedName>
</protein>
<dbReference type="SUPFAM" id="SSF89447">
    <property type="entry name" value="AbrB/MazE/MraZ-like"/>
    <property type="match status" value="1"/>
</dbReference>
<dbReference type="AlphaFoldDB" id="A0A6J4N9W1"/>
<accession>A0A6J4N9W1</accession>